<dbReference type="KEGG" id="nano:G5V58_24555"/>
<organism evidence="1 2">
    <name type="scientific">Nocardioides anomalus</name>
    <dbReference type="NCBI Taxonomy" id="2712223"/>
    <lineage>
        <taxon>Bacteria</taxon>
        <taxon>Bacillati</taxon>
        <taxon>Actinomycetota</taxon>
        <taxon>Actinomycetes</taxon>
        <taxon>Propionibacteriales</taxon>
        <taxon>Nocardioidaceae</taxon>
        <taxon>Nocardioides</taxon>
    </lineage>
</organism>
<gene>
    <name evidence="1" type="ORF">G5V58_24555</name>
</gene>
<keyword evidence="2" id="KW-1185">Reference proteome</keyword>
<dbReference type="Proteomes" id="UP000502996">
    <property type="component" value="Chromosome"/>
</dbReference>
<accession>A0A6G6WK74</accession>
<evidence type="ECO:0000313" key="2">
    <source>
        <dbReference type="Proteomes" id="UP000502996"/>
    </source>
</evidence>
<sequence>MVRRLVALLLVAAGLVLLALLPQLFEPRADVGAAGVGAGTFPVVEVAGLGSNGSGYARLTRRLRHDGVRVLDFDPDRAGTQPLLYEPTDPAAGIADLAEDTVAPAIADALTRAGYDPTTQVVDVVSHSTGGLAVRHLVEQVPGWAERVDDLVLVAVPDHGSWAVWAETRGGGPFDQLGEDMRPGSGFLDELGYTEPDGEVYTTFGGDPWLLRHVWPGGFDDQVPARSPFLDGAANNVYPSFHGRLLRNEAVVDKIAATLAAD</sequence>
<dbReference type="InterPro" id="IPR029058">
    <property type="entry name" value="AB_hydrolase_fold"/>
</dbReference>
<keyword evidence="1" id="KW-0378">Hydrolase</keyword>
<dbReference type="Gene3D" id="3.40.50.1820">
    <property type="entry name" value="alpha/beta hydrolase"/>
    <property type="match status" value="1"/>
</dbReference>
<name>A0A6G6WK74_9ACTN</name>
<protein>
    <submittedName>
        <fullName evidence="1">Alpha/beta hydrolase</fullName>
    </submittedName>
</protein>
<evidence type="ECO:0000313" key="1">
    <source>
        <dbReference type="EMBL" id="QIG45495.1"/>
    </source>
</evidence>
<dbReference type="EMBL" id="CP049257">
    <property type="protein sequence ID" value="QIG45495.1"/>
    <property type="molecule type" value="Genomic_DNA"/>
</dbReference>
<proteinExistence type="predicted"/>
<dbReference type="SUPFAM" id="SSF53474">
    <property type="entry name" value="alpha/beta-Hydrolases"/>
    <property type="match status" value="1"/>
</dbReference>
<dbReference type="RefSeq" id="WP_165238129.1">
    <property type="nucleotide sequence ID" value="NZ_CP049257.1"/>
</dbReference>
<reference evidence="1 2" key="1">
    <citation type="submission" date="2020-02" db="EMBL/GenBank/DDBJ databases">
        <title>Full genome sequence of Nocardioides sp. R-3366.</title>
        <authorList>
            <person name="Im W.-T."/>
        </authorList>
    </citation>
    <scope>NUCLEOTIDE SEQUENCE [LARGE SCALE GENOMIC DNA]</scope>
    <source>
        <strain evidence="1 2">R-3366</strain>
    </source>
</reference>
<dbReference type="GO" id="GO:0016787">
    <property type="term" value="F:hydrolase activity"/>
    <property type="evidence" value="ECO:0007669"/>
    <property type="project" value="UniProtKB-KW"/>
</dbReference>
<dbReference type="AlphaFoldDB" id="A0A6G6WK74"/>